<feature type="coiled-coil region" evidence="1">
    <location>
        <begin position="3"/>
        <end position="67"/>
    </location>
</feature>
<reference evidence="2 3" key="1">
    <citation type="submission" date="2018-08" db="EMBL/GenBank/DDBJ databases">
        <title>Genomic Encyclopedia of Archaeal and Bacterial Type Strains, Phase II (KMG-II): from individual species to whole genera.</title>
        <authorList>
            <person name="Goeker M."/>
        </authorList>
    </citation>
    <scope>NUCLEOTIDE SEQUENCE [LARGE SCALE GENOMIC DNA]</scope>
    <source>
        <strain evidence="2 3">DSM 17099</strain>
    </source>
</reference>
<organism evidence="2 3">
    <name type="scientific">Paracoccus versutus</name>
    <name type="common">Thiobacillus versutus</name>
    <dbReference type="NCBI Taxonomy" id="34007"/>
    <lineage>
        <taxon>Bacteria</taxon>
        <taxon>Pseudomonadati</taxon>
        <taxon>Pseudomonadota</taxon>
        <taxon>Alphaproteobacteria</taxon>
        <taxon>Rhodobacterales</taxon>
        <taxon>Paracoccaceae</taxon>
        <taxon>Paracoccus</taxon>
    </lineage>
</organism>
<evidence type="ECO:0000313" key="2">
    <source>
        <dbReference type="EMBL" id="REF73544.1"/>
    </source>
</evidence>
<name>A0A3D9XSW7_PARVE</name>
<dbReference type="Proteomes" id="UP000256941">
    <property type="component" value="Unassembled WGS sequence"/>
</dbReference>
<evidence type="ECO:0008006" key="4">
    <source>
        <dbReference type="Google" id="ProtNLM"/>
    </source>
</evidence>
<comment type="caution">
    <text evidence="2">The sequence shown here is derived from an EMBL/GenBank/DDBJ whole genome shotgun (WGS) entry which is preliminary data.</text>
</comment>
<dbReference type="Pfam" id="PF20935">
    <property type="entry name" value="DUF6847"/>
    <property type="match status" value="1"/>
</dbReference>
<keyword evidence="1" id="KW-0175">Coiled coil</keyword>
<dbReference type="NCBIfam" id="NF038048">
    <property type="entry name" value="DIP1984_fam"/>
    <property type="match status" value="1"/>
</dbReference>
<dbReference type="InterPro" id="IPR047741">
    <property type="entry name" value="DIP1984-like"/>
</dbReference>
<accession>A0A3D9XSW7</accession>
<proteinExistence type="predicted"/>
<dbReference type="Gene3D" id="6.10.320.10">
    <property type="match status" value="1"/>
</dbReference>
<dbReference type="CDD" id="cd12208">
    <property type="entry name" value="DIP1984-like"/>
    <property type="match status" value="1"/>
</dbReference>
<dbReference type="RefSeq" id="WP_116221769.1">
    <property type="nucleotide sequence ID" value="NZ_CP038196.1"/>
</dbReference>
<dbReference type="EMBL" id="QTUJ01000001">
    <property type="protein sequence ID" value="REF73544.1"/>
    <property type="molecule type" value="Genomic_DNA"/>
</dbReference>
<protein>
    <recommendedName>
        <fullName evidence="4">Septicolysin</fullName>
    </recommendedName>
</protein>
<dbReference type="AlphaFoldDB" id="A0A3D9XSW7"/>
<evidence type="ECO:0000313" key="3">
    <source>
        <dbReference type="Proteomes" id="UP000256941"/>
    </source>
</evidence>
<evidence type="ECO:0000256" key="1">
    <source>
        <dbReference type="SAM" id="Coils"/>
    </source>
</evidence>
<gene>
    <name evidence="2" type="ORF">BDD41_2109</name>
</gene>
<sequence>MKLAEALVQRSDMTKRLEQLKARLLRNAKVQEGDEAAEDPASLLAEHDRLAADLQRMIARINRTNNRTAFDGGVLTDALAARDVLRLRQGAYRDLAEEATLTWMVGTRSEVRWRPMISVAQIQKTADALAKELRDLDSRIQEANWHTELMD</sequence>